<evidence type="ECO:0000313" key="2">
    <source>
        <dbReference type="Proteomes" id="UP001420932"/>
    </source>
</evidence>
<accession>A0AAP0P3L6</accession>
<comment type="caution">
    <text evidence="1">The sequence shown here is derived from an EMBL/GenBank/DDBJ whole genome shotgun (WGS) entry which is preliminary data.</text>
</comment>
<organism evidence="1 2">
    <name type="scientific">Stephania yunnanensis</name>
    <dbReference type="NCBI Taxonomy" id="152371"/>
    <lineage>
        <taxon>Eukaryota</taxon>
        <taxon>Viridiplantae</taxon>
        <taxon>Streptophyta</taxon>
        <taxon>Embryophyta</taxon>
        <taxon>Tracheophyta</taxon>
        <taxon>Spermatophyta</taxon>
        <taxon>Magnoliopsida</taxon>
        <taxon>Ranunculales</taxon>
        <taxon>Menispermaceae</taxon>
        <taxon>Menispermoideae</taxon>
        <taxon>Cissampelideae</taxon>
        <taxon>Stephania</taxon>
    </lineage>
</organism>
<dbReference type="EMBL" id="JBBNAF010000007">
    <property type="protein sequence ID" value="KAK9128904.1"/>
    <property type="molecule type" value="Genomic_DNA"/>
</dbReference>
<sequence length="70" mass="8401">MEKIRFLCEEKKKIRLSARLTSKRRGRQEKTENQAHVNGSSWKDSLRIFQARDGTWDTTFVRLKLFFQPT</sequence>
<name>A0AAP0P3L6_9MAGN</name>
<proteinExistence type="predicted"/>
<protein>
    <submittedName>
        <fullName evidence="1">Uncharacterized protein</fullName>
    </submittedName>
</protein>
<dbReference type="Proteomes" id="UP001420932">
    <property type="component" value="Unassembled WGS sequence"/>
</dbReference>
<keyword evidence="2" id="KW-1185">Reference proteome</keyword>
<dbReference type="AlphaFoldDB" id="A0AAP0P3L6"/>
<reference evidence="1 2" key="1">
    <citation type="submission" date="2024-01" db="EMBL/GenBank/DDBJ databases">
        <title>Genome assemblies of Stephania.</title>
        <authorList>
            <person name="Yang L."/>
        </authorList>
    </citation>
    <scope>NUCLEOTIDE SEQUENCE [LARGE SCALE GENOMIC DNA]</scope>
    <source>
        <strain evidence="1">YNDBR</strain>
        <tissue evidence="1">Leaf</tissue>
    </source>
</reference>
<evidence type="ECO:0000313" key="1">
    <source>
        <dbReference type="EMBL" id="KAK9128904.1"/>
    </source>
</evidence>
<gene>
    <name evidence="1" type="ORF">Syun_017701</name>
</gene>